<dbReference type="Proteomes" id="UP000268014">
    <property type="component" value="Unassembled WGS sequence"/>
</dbReference>
<dbReference type="Gene3D" id="1.10.443.10">
    <property type="entry name" value="Intergrase catalytic core"/>
    <property type="match status" value="1"/>
</dbReference>
<evidence type="ECO:0000256" key="1">
    <source>
        <dbReference type="ARBA" id="ARBA00023172"/>
    </source>
</evidence>
<dbReference type="GO" id="GO:0015074">
    <property type="term" value="P:DNA integration"/>
    <property type="evidence" value="ECO:0007669"/>
    <property type="project" value="InterPro"/>
</dbReference>
<dbReference type="InterPro" id="IPR002104">
    <property type="entry name" value="Integrase_catalytic"/>
</dbReference>
<dbReference type="InterPro" id="IPR011010">
    <property type="entry name" value="DNA_brk_join_enz"/>
</dbReference>
<proteinExistence type="predicted"/>
<dbReference type="PANTHER" id="PTHR34605">
    <property type="entry name" value="PHAGE_INTEGRASE DOMAIN-CONTAINING PROTEIN"/>
    <property type="match status" value="1"/>
</dbReference>
<evidence type="ECO:0000313" key="4">
    <source>
        <dbReference type="Proteomes" id="UP000268014"/>
    </source>
</evidence>
<dbReference type="SUPFAM" id="SSF56349">
    <property type="entry name" value="DNA breaking-rejoining enzymes"/>
    <property type="match status" value="1"/>
</dbReference>
<keyword evidence="4" id="KW-1185">Reference proteome</keyword>
<sequence>MEKFREWRNGPDMHNDPTPQARNLYLGKCSAEARYKSMPTVIAAPSCFCGPLQGVNREIQDSLLKAVKRSPPPPQHRTKIRPEQLGMIIKVGSTDSDPEVIQAAALALIQFKALLRISEAQALRVPDVKSTHNDVWHVSIPKSKTDQHAKGTVVAIRFNAQERALLNKYLSTLGNATFLFQSGSTGLPLALSTLRDGLRHISSKANLQWFNITSHSFRGGAATQALSMIAHQMDVMQAGRWKTLGGFQNRVYISRPSF</sequence>
<dbReference type="PANTHER" id="PTHR34605:SF4">
    <property type="entry name" value="DNA ADENINE METHYLTRANSFERASE"/>
    <property type="match status" value="1"/>
</dbReference>
<reference evidence="3 4" key="2">
    <citation type="submission" date="2018-11" db="EMBL/GenBank/DDBJ databases">
        <authorList>
            <consortium name="Pathogen Informatics"/>
        </authorList>
    </citation>
    <scope>NUCLEOTIDE SEQUENCE [LARGE SCALE GENOMIC DNA]</scope>
    <source>
        <strain evidence="3 4">MHpl1</strain>
    </source>
</reference>
<accession>A0A0N4X3V8</accession>
<reference evidence="5" key="1">
    <citation type="submission" date="2017-02" db="UniProtKB">
        <authorList>
            <consortium name="WormBaseParasite"/>
        </authorList>
    </citation>
    <scope>IDENTIFICATION</scope>
</reference>
<dbReference type="GO" id="GO:0003677">
    <property type="term" value="F:DNA binding"/>
    <property type="evidence" value="ECO:0007669"/>
    <property type="project" value="InterPro"/>
</dbReference>
<dbReference type="OMA" id="THNDVWH"/>
<dbReference type="Pfam" id="PF00589">
    <property type="entry name" value="Phage_integrase"/>
    <property type="match status" value="1"/>
</dbReference>
<dbReference type="GO" id="GO:0006310">
    <property type="term" value="P:DNA recombination"/>
    <property type="evidence" value="ECO:0007669"/>
    <property type="project" value="UniProtKB-KW"/>
</dbReference>
<dbReference type="EMBL" id="UZAF01021005">
    <property type="protein sequence ID" value="VDO74676.1"/>
    <property type="molecule type" value="Genomic_DNA"/>
</dbReference>
<dbReference type="InterPro" id="IPR013762">
    <property type="entry name" value="Integrase-like_cat_sf"/>
</dbReference>
<evidence type="ECO:0000259" key="2">
    <source>
        <dbReference type="PROSITE" id="PS51898"/>
    </source>
</evidence>
<gene>
    <name evidence="3" type="ORF">HPLM_LOCUS19042</name>
</gene>
<name>A0A0N4X3V8_HAEPC</name>
<protein>
    <submittedName>
        <fullName evidence="5">Phage_integrase domain-containing protein</fullName>
    </submittedName>
</protein>
<dbReference type="WBParaSite" id="HPLM_0001905001-mRNA-1">
    <property type="protein sequence ID" value="HPLM_0001905001-mRNA-1"/>
    <property type="gene ID" value="HPLM_0001905001"/>
</dbReference>
<evidence type="ECO:0000313" key="5">
    <source>
        <dbReference type="WBParaSite" id="HPLM_0001905001-mRNA-1"/>
    </source>
</evidence>
<dbReference type="OrthoDB" id="5868766at2759"/>
<feature type="domain" description="Tyr recombinase" evidence="2">
    <location>
        <begin position="75"/>
        <end position="258"/>
    </location>
</feature>
<dbReference type="InterPro" id="IPR052925">
    <property type="entry name" value="Phage_Integrase-like_Recomb"/>
</dbReference>
<dbReference type="PROSITE" id="PS51898">
    <property type="entry name" value="TYR_RECOMBINASE"/>
    <property type="match status" value="1"/>
</dbReference>
<keyword evidence="1" id="KW-0233">DNA recombination</keyword>
<evidence type="ECO:0000313" key="3">
    <source>
        <dbReference type="EMBL" id="VDO74676.1"/>
    </source>
</evidence>
<dbReference type="AlphaFoldDB" id="A0A0N4X3V8"/>
<organism evidence="5">
    <name type="scientific">Haemonchus placei</name>
    <name type="common">Barber's pole worm</name>
    <dbReference type="NCBI Taxonomy" id="6290"/>
    <lineage>
        <taxon>Eukaryota</taxon>
        <taxon>Metazoa</taxon>
        <taxon>Ecdysozoa</taxon>
        <taxon>Nematoda</taxon>
        <taxon>Chromadorea</taxon>
        <taxon>Rhabditida</taxon>
        <taxon>Rhabditina</taxon>
        <taxon>Rhabditomorpha</taxon>
        <taxon>Strongyloidea</taxon>
        <taxon>Trichostrongylidae</taxon>
        <taxon>Haemonchus</taxon>
    </lineage>
</organism>